<reference evidence="2 3" key="1">
    <citation type="journal article" date="2015" name="Genome Biol. Evol.">
        <title>Comparative Genomics of a Bacterivorous Green Alga Reveals Evolutionary Causalities and Consequences of Phago-Mixotrophic Mode of Nutrition.</title>
        <authorList>
            <person name="Burns J.A."/>
            <person name="Paasch A."/>
            <person name="Narechania A."/>
            <person name="Kim E."/>
        </authorList>
    </citation>
    <scope>NUCLEOTIDE SEQUENCE [LARGE SCALE GENOMIC DNA]</scope>
    <source>
        <strain evidence="2 3">PLY_AMNH</strain>
    </source>
</reference>
<evidence type="ECO:0000313" key="3">
    <source>
        <dbReference type="Proteomes" id="UP001190700"/>
    </source>
</evidence>
<organism evidence="2 3">
    <name type="scientific">Cymbomonas tetramitiformis</name>
    <dbReference type="NCBI Taxonomy" id="36881"/>
    <lineage>
        <taxon>Eukaryota</taxon>
        <taxon>Viridiplantae</taxon>
        <taxon>Chlorophyta</taxon>
        <taxon>Pyramimonadophyceae</taxon>
        <taxon>Pyramimonadales</taxon>
        <taxon>Pyramimonadaceae</taxon>
        <taxon>Cymbomonas</taxon>
    </lineage>
</organism>
<keyword evidence="3" id="KW-1185">Reference proteome</keyword>
<gene>
    <name evidence="2" type="ORF">CYMTET_37593</name>
</gene>
<name>A0AAE0CDQ7_9CHLO</name>
<dbReference type="Proteomes" id="UP001190700">
    <property type="component" value="Unassembled WGS sequence"/>
</dbReference>
<dbReference type="EMBL" id="LGRX02024984">
    <property type="protein sequence ID" value="KAK3253136.1"/>
    <property type="molecule type" value="Genomic_DNA"/>
</dbReference>
<keyword evidence="1" id="KW-0472">Membrane</keyword>
<sequence length="113" mass="13414">MADFATEATLAQHPEYYVEPQPEHAYTLRRHKVQEDFWEKLKVDPDFVRRSIDSWTIDSLTLHRDMQALLARVDAQDQNVAMLEGQVQQAKFYTVGFYLLVLPWLAYVSWRLR</sequence>
<keyword evidence="1" id="KW-1133">Transmembrane helix</keyword>
<accession>A0AAE0CDQ7</accession>
<dbReference type="AlphaFoldDB" id="A0AAE0CDQ7"/>
<evidence type="ECO:0000313" key="2">
    <source>
        <dbReference type="EMBL" id="KAK3253136.1"/>
    </source>
</evidence>
<feature type="transmembrane region" description="Helical" evidence="1">
    <location>
        <begin position="92"/>
        <end position="110"/>
    </location>
</feature>
<comment type="caution">
    <text evidence="2">The sequence shown here is derived from an EMBL/GenBank/DDBJ whole genome shotgun (WGS) entry which is preliminary data.</text>
</comment>
<evidence type="ECO:0000256" key="1">
    <source>
        <dbReference type="SAM" id="Phobius"/>
    </source>
</evidence>
<proteinExistence type="predicted"/>
<protein>
    <submittedName>
        <fullName evidence="2">Uncharacterized protein</fullName>
    </submittedName>
</protein>
<keyword evidence="1" id="KW-0812">Transmembrane</keyword>